<feature type="region of interest" description="Disordered" evidence="1">
    <location>
        <begin position="280"/>
        <end position="302"/>
    </location>
</feature>
<feature type="compositionally biased region" description="Low complexity" evidence="1">
    <location>
        <begin position="286"/>
        <end position="302"/>
    </location>
</feature>
<proteinExistence type="predicted"/>
<protein>
    <submittedName>
        <fullName evidence="3">SP-containing protein</fullName>
    </submittedName>
</protein>
<evidence type="ECO:0000313" key="3">
    <source>
        <dbReference type="EMBL" id="WUR04964.1"/>
    </source>
</evidence>
<evidence type="ECO:0000313" key="4">
    <source>
        <dbReference type="Proteomes" id="UP001334084"/>
    </source>
</evidence>
<accession>A0AAX4JG79</accession>
<feature type="signal peptide" evidence="2">
    <location>
        <begin position="1"/>
        <end position="18"/>
    </location>
</feature>
<dbReference type="AlphaFoldDB" id="A0AAX4JG79"/>
<name>A0AAX4JG79_9MICR</name>
<reference evidence="3" key="1">
    <citation type="journal article" date="2024" name="BMC Genomics">
        <title>Functional annotation of a divergent genome using sequence and structure-based similarity.</title>
        <authorList>
            <person name="Svedberg D."/>
            <person name="Winiger R.R."/>
            <person name="Berg A."/>
            <person name="Sharma H."/>
            <person name="Tellgren-Roth C."/>
            <person name="Debrunner-Vossbrinck B.A."/>
            <person name="Vossbrinck C.R."/>
            <person name="Barandun J."/>
        </authorList>
    </citation>
    <scope>NUCLEOTIDE SEQUENCE</scope>
    <source>
        <strain evidence="3">Illinois isolate</strain>
    </source>
</reference>
<dbReference type="Proteomes" id="UP001334084">
    <property type="component" value="Chromosome 11"/>
</dbReference>
<organism evidence="3 4">
    <name type="scientific">Vairimorpha necatrix</name>
    <dbReference type="NCBI Taxonomy" id="6039"/>
    <lineage>
        <taxon>Eukaryota</taxon>
        <taxon>Fungi</taxon>
        <taxon>Fungi incertae sedis</taxon>
        <taxon>Microsporidia</taxon>
        <taxon>Nosematidae</taxon>
        <taxon>Vairimorpha</taxon>
    </lineage>
</organism>
<dbReference type="EMBL" id="CP142736">
    <property type="protein sequence ID" value="WUR04964.1"/>
    <property type="molecule type" value="Genomic_DNA"/>
</dbReference>
<keyword evidence="2" id="KW-0732">Signal</keyword>
<dbReference type="RefSeq" id="XP_065331109.1">
    <property type="nucleotide sequence ID" value="XM_065475037.1"/>
</dbReference>
<feature type="chain" id="PRO_5043713460" evidence="2">
    <location>
        <begin position="19"/>
        <end position="643"/>
    </location>
</feature>
<sequence>MIKTLLFLSSACIKYSRCESNQDNEVDKKQDDVTEIQLEDFIYQVAGFPNWPYKNREVNRCWKKEPYCKPKCDPFVKRRIYEKEKPRWYPNCEPVCRPKWYSKYEPVCNKKWYNKWEPECKQRWYKKWEPECRPKYKHHKERRWEPKCKPVREDSSSHKTEYSYSRSSSSSDEYRHHEKKYYVDCKESSKPVCRSCSESDEGEYRAMGYKKNDYKKVRPVCKPVCEPVHKEKKHHRKVNYKHKWEPKCKPVCVPKKRRVRYEPKCKPVCEKKVEYSSESKEHSEHSSYSSSSSSSSSSSCSEYKNKHHVRPVCKPVCEPVGTYRIMGHRKHKRNACKPKCVPVKKRTETVRYECEPEVNCSTVCEPHCDPVLLKKRRHHKIKKVVRRDLREIIGLIRTVIQQGAFEINKASKFFAEEVKSKLLEGLSLIIKSKACAVTGDVRKLEQRIIDVVIEINKNILRDVDGLIALTNDELLENIINIVNSAQTSFLADIAALVAVTVVTPLIQPLASVLAIVDTNFGGDFINTPQAFKKLAQAERTGIERIVKENKNHGVRELVKLFKEFEEELCKQFASLTEDEVVLIKNIIDQNARKLIVDFEHILQQIGDGITVILKGRSCEFRPLLFGIEAGNVFGDEVHGDLLI</sequence>
<evidence type="ECO:0000256" key="2">
    <source>
        <dbReference type="SAM" id="SignalP"/>
    </source>
</evidence>
<evidence type="ECO:0000256" key="1">
    <source>
        <dbReference type="SAM" id="MobiDB-lite"/>
    </source>
</evidence>
<gene>
    <name evidence="3" type="ORF">VNE69_11128</name>
</gene>
<keyword evidence="4" id="KW-1185">Reference proteome</keyword>
<dbReference type="KEGG" id="vnx:VNE69_11128"/>
<dbReference type="GeneID" id="90542802"/>
<feature type="region of interest" description="Disordered" evidence="1">
    <location>
        <begin position="150"/>
        <end position="170"/>
    </location>
</feature>
<feature type="compositionally biased region" description="Basic and acidic residues" evidence="1">
    <location>
        <begin position="150"/>
        <end position="161"/>
    </location>
</feature>